<feature type="transmembrane region" description="Helical" evidence="1">
    <location>
        <begin position="121"/>
        <end position="138"/>
    </location>
</feature>
<protein>
    <recommendedName>
        <fullName evidence="2">GGDEF domain-containing protein</fullName>
    </recommendedName>
</protein>
<evidence type="ECO:0000256" key="1">
    <source>
        <dbReference type="SAM" id="Phobius"/>
    </source>
</evidence>
<accession>A0A4R5NEL4</accession>
<dbReference type="NCBIfam" id="TIGR00254">
    <property type="entry name" value="GGDEF"/>
    <property type="match status" value="1"/>
</dbReference>
<feature type="domain" description="GGDEF" evidence="2">
    <location>
        <begin position="242"/>
        <end position="376"/>
    </location>
</feature>
<reference evidence="3 4" key="1">
    <citation type="journal article" date="2019" name="Appl. Microbiol. Biotechnol.">
        <title>Uncovering carbohydrate metabolism through a genotype-phenotype association study of 56 lactic acid bacteria genomes.</title>
        <authorList>
            <person name="Buron-Moles G."/>
            <person name="Chailyan A."/>
            <person name="Dolejs I."/>
            <person name="Forster J."/>
            <person name="Miks M.H."/>
        </authorList>
    </citation>
    <scope>NUCLEOTIDE SEQUENCE [LARGE SCALE GENOMIC DNA]</scope>
    <source>
        <strain evidence="3 4">ATCC 29644</strain>
    </source>
</reference>
<keyword evidence="1" id="KW-1133">Transmembrane helix</keyword>
<feature type="transmembrane region" description="Helical" evidence="1">
    <location>
        <begin position="145"/>
        <end position="166"/>
    </location>
</feature>
<comment type="caution">
    <text evidence="3">The sequence shown here is derived from an EMBL/GenBank/DDBJ whole genome shotgun (WGS) entry which is preliminary data.</text>
</comment>
<evidence type="ECO:0000313" key="3">
    <source>
        <dbReference type="EMBL" id="TDG72184.1"/>
    </source>
</evidence>
<keyword evidence="1" id="KW-0812">Transmembrane</keyword>
<dbReference type="PROSITE" id="PS50887">
    <property type="entry name" value="GGDEF"/>
    <property type="match status" value="1"/>
</dbReference>
<dbReference type="GO" id="GO:1902201">
    <property type="term" value="P:negative regulation of bacterial-type flagellum-dependent cell motility"/>
    <property type="evidence" value="ECO:0007669"/>
    <property type="project" value="TreeGrafter"/>
</dbReference>
<name>A0A4R5NEL4_9LACO</name>
<dbReference type="SUPFAM" id="SSF55073">
    <property type="entry name" value="Nucleotide cyclase"/>
    <property type="match status" value="1"/>
</dbReference>
<dbReference type="Proteomes" id="UP000295257">
    <property type="component" value="Unassembled WGS sequence"/>
</dbReference>
<feature type="transmembrane region" description="Helical" evidence="1">
    <location>
        <begin position="6"/>
        <end position="29"/>
    </location>
</feature>
<dbReference type="GO" id="GO:0052621">
    <property type="term" value="F:diguanylate cyclase activity"/>
    <property type="evidence" value="ECO:0007669"/>
    <property type="project" value="TreeGrafter"/>
</dbReference>
<dbReference type="CDD" id="cd01949">
    <property type="entry name" value="GGDEF"/>
    <property type="match status" value="1"/>
</dbReference>
<dbReference type="SMART" id="SM00267">
    <property type="entry name" value="GGDEF"/>
    <property type="match status" value="1"/>
</dbReference>
<dbReference type="PANTHER" id="PTHR45138:SF9">
    <property type="entry name" value="DIGUANYLATE CYCLASE DGCM-RELATED"/>
    <property type="match status" value="1"/>
</dbReference>
<dbReference type="InterPro" id="IPR050469">
    <property type="entry name" value="Diguanylate_Cyclase"/>
</dbReference>
<organism evidence="3 4">
    <name type="scientific">Companilactobacillus farciminis</name>
    <dbReference type="NCBI Taxonomy" id="1612"/>
    <lineage>
        <taxon>Bacteria</taxon>
        <taxon>Bacillati</taxon>
        <taxon>Bacillota</taxon>
        <taxon>Bacilli</taxon>
        <taxon>Lactobacillales</taxon>
        <taxon>Lactobacillaceae</taxon>
        <taxon>Companilactobacillus</taxon>
    </lineage>
</organism>
<dbReference type="InterPro" id="IPR029787">
    <property type="entry name" value="Nucleotide_cyclase"/>
</dbReference>
<dbReference type="PANTHER" id="PTHR45138">
    <property type="entry name" value="REGULATORY COMPONENTS OF SENSORY TRANSDUCTION SYSTEM"/>
    <property type="match status" value="1"/>
</dbReference>
<evidence type="ECO:0000313" key="4">
    <source>
        <dbReference type="Proteomes" id="UP000295257"/>
    </source>
</evidence>
<evidence type="ECO:0000259" key="2">
    <source>
        <dbReference type="PROSITE" id="PS50887"/>
    </source>
</evidence>
<keyword evidence="1" id="KW-0472">Membrane</keyword>
<dbReference type="RefSeq" id="WP_010020031.1">
    <property type="nucleotide sequence ID" value="NZ_CP162899.1"/>
</dbReference>
<dbReference type="Pfam" id="PF00990">
    <property type="entry name" value="GGDEF"/>
    <property type="match status" value="1"/>
</dbReference>
<dbReference type="FunFam" id="3.30.70.270:FF:000001">
    <property type="entry name" value="Diguanylate cyclase domain protein"/>
    <property type="match status" value="1"/>
</dbReference>
<feature type="transmembrane region" description="Helical" evidence="1">
    <location>
        <begin position="50"/>
        <end position="69"/>
    </location>
</feature>
<dbReference type="AlphaFoldDB" id="A0A4R5NEL4"/>
<keyword evidence="4" id="KW-1185">Reference proteome</keyword>
<sequence>MTWSVWRVAPVVTSIFFILGVFTLYVVLVDWLKSKIRLKYPEVREHTIESWFGVIYILVFVYSLQLGIAGQDISWLFMNFQLIAVIFCAYFLAIHIPFKAFLPIVVLFMWINSSLSYWESWTYSLAIILFYWSMNYVYKWSQKHNYVFLVYFTTGTFFGMILWFLVKIKFSLSWYIFIQEISYFLVFQALLYSYIRMLNKNQRLENNLARSAHHDALTQAKNYAAYMTEVSDLFQNSHNNKLHLSMMMFDIDHFKHINDTYGHLAGDKVLQHVVDVVQTVIDENDSRIQLYRTGGEEFNVLFPSYDLEETQKVVPQIFNALNHLGIDFNGQHIDFTVSIGVSEVSKKDDDPNDFYKRVDANLYHSKDNGRMQITAK</sequence>
<dbReference type="InterPro" id="IPR043128">
    <property type="entry name" value="Rev_trsase/Diguanyl_cyclase"/>
</dbReference>
<dbReference type="OrthoDB" id="9759607at2"/>
<dbReference type="Gene3D" id="3.30.70.270">
    <property type="match status" value="1"/>
</dbReference>
<feature type="transmembrane region" description="Helical" evidence="1">
    <location>
        <begin position="172"/>
        <end position="195"/>
    </location>
</feature>
<dbReference type="GO" id="GO:0043709">
    <property type="term" value="P:cell adhesion involved in single-species biofilm formation"/>
    <property type="evidence" value="ECO:0007669"/>
    <property type="project" value="TreeGrafter"/>
</dbReference>
<dbReference type="GO" id="GO:0005886">
    <property type="term" value="C:plasma membrane"/>
    <property type="evidence" value="ECO:0007669"/>
    <property type="project" value="TreeGrafter"/>
</dbReference>
<gene>
    <name evidence="3" type="ORF">C5L30_000995</name>
</gene>
<dbReference type="EMBL" id="PUFN01000017">
    <property type="protein sequence ID" value="TDG72184.1"/>
    <property type="molecule type" value="Genomic_DNA"/>
</dbReference>
<proteinExistence type="predicted"/>
<dbReference type="InterPro" id="IPR000160">
    <property type="entry name" value="GGDEF_dom"/>
</dbReference>
<feature type="transmembrane region" description="Helical" evidence="1">
    <location>
        <begin position="75"/>
        <end position="93"/>
    </location>
</feature>